<sequence length="133" mass="14803">MTADDRYEKGMAARRSVLGDAWVDRSIAKRNGFNTEFQEMITRIVWGEIWTRPGLDQKTRRCMVLATMIALGRWEEFKLHVRAGLAGGLTVEEIKEIILQSTLYCGVPAGNHAIGEAESILRELGLLDVGSPA</sequence>
<dbReference type="AlphaFoldDB" id="A0A327K1U4"/>
<organism evidence="2 3">
    <name type="scientific">Rhodoplanes elegans</name>
    <dbReference type="NCBI Taxonomy" id="29408"/>
    <lineage>
        <taxon>Bacteria</taxon>
        <taxon>Pseudomonadati</taxon>
        <taxon>Pseudomonadota</taxon>
        <taxon>Alphaproteobacteria</taxon>
        <taxon>Hyphomicrobiales</taxon>
        <taxon>Nitrobacteraceae</taxon>
        <taxon>Rhodoplanes</taxon>
    </lineage>
</organism>
<dbReference type="InterPro" id="IPR052512">
    <property type="entry name" value="4CMD/NDH-1_regulator"/>
</dbReference>
<evidence type="ECO:0000259" key="1">
    <source>
        <dbReference type="Pfam" id="PF02627"/>
    </source>
</evidence>
<dbReference type="SUPFAM" id="SSF69118">
    <property type="entry name" value="AhpD-like"/>
    <property type="match status" value="1"/>
</dbReference>
<reference evidence="2 3" key="1">
    <citation type="submission" date="2017-07" db="EMBL/GenBank/DDBJ databases">
        <title>Draft Genome Sequences of Select Purple Nonsulfur Bacteria.</title>
        <authorList>
            <person name="Lasarre B."/>
            <person name="Mckinlay J.B."/>
        </authorList>
    </citation>
    <scope>NUCLEOTIDE SEQUENCE [LARGE SCALE GENOMIC DNA]</scope>
    <source>
        <strain evidence="2 3">DSM 11907</strain>
    </source>
</reference>
<dbReference type="PANTHER" id="PTHR33570:SF2">
    <property type="entry name" value="CARBOXYMUCONOLACTONE DECARBOXYLASE-LIKE DOMAIN-CONTAINING PROTEIN"/>
    <property type="match status" value="1"/>
</dbReference>
<dbReference type="Pfam" id="PF02627">
    <property type="entry name" value="CMD"/>
    <property type="match status" value="1"/>
</dbReference>
<dbReference type="InterPro" id="IPR003779">
    <property type="entry name" value="CMD-like"/>
</dbReference>
<dbReference type="Gene3D" id="1.20.1290.10">
    <property type="entry name" value="AhpD-like"/>
    <property type="match status" value="1"/>
</dbReference>
<name>A0A327K1U4_9BRAD</name>
<evidence type="ECO:0000313" key="3">
    <source>
        <dbReference type="Proteomes" id="UP000248863"/>
    </source>
</evidence>
<dbReference type="InterPro" id="IPR029032">
    <property type="entry name" value="AhpD-like"/>
</dbReference>
<feature type="domain" description="Carboxymuconolactone decarboxylase-like" evidence="1">
    <location>
        <begin position="36"/>
        <end position="118"/>
    </location>
</feature>
<keyword evidence="3" id="KW-1185">Reference proteome</keyword>
<accession>A0A327K1U4</accession>
<gene>
    <name evidence="2" type="ORF">CH338_25255</name>
</gene>
<dbReference type="PANTHER" id="PTHR33570">
    <property type="entry name" value="4-CARBOXYMUCONOLACTONE DECARBOXYLASE FAMILY PROTEIN"/>
    <property type="match status" value="1"/>
</dbReference>
<proteinExistence type="predicted"/>
<dbReference type="RefSeq" id="WP_111359811.1">
    <property type="nucleotide sequence ID" value="NZ_NHSK01000168.1"/>
</dbReference>
<protein>
    <submittedName>
        <fullName evidence="2">Gamma-carboxymuconolactone decarboxylase</fullName>
    </submittedName>
</protein>
<evidence type="ECO:0000313" key="2">
    <source>
        <dbReference type="EMBL" id="RAI31793.1"/>
    </source>
</evidence>
<comment type="caution">
    <text evidence="2">The sequence shown here is derived from an EMBL/GenBank/DDBJ whole genome shotgun (WGS) entry which is preliminary data.</text>
</comment>
<dbReference type="GO" id="GO:0051920">
    <property type="term" value="F:peroxiredoxin activity"/>
    <property type="evidence" value="ECO:0007669"/>
    <property type="project" value="InterPro"/>
</dbReference>
<dbReference type="Proteomes" id="UP000248863">
    <property type="component" value="Unassembled WGS sequence"/>
</dbReference>
<dbReference type="OrthoDB" id="9801400at2"/>
<dbReference type="EMBL" id="NPEU01000473">
    <property type="protein sequence ID" value="RAI31793.1"/>
    <property type="molecule type" value="Genomic_DNA"/>
</dbReference>